<organism evidence="2 3">
    <name type="scientific">Gymnopus androsaceus JB14</name>
    <dbReference type="NCBI Taxonomy" id="1447944"/>
    <lineage>
        <taxon>Eukaryota</taxon>
        <taxon>Fungi</taxon>
        <taxon>Dikarya</taxon>
        <taxon>Basidiomycota</taxon>
        <taxon>Agaricomycotina</taxon>
        <taxon>Agaricomycetes</taxon>
        <taxon>Agaricomycetidae</taxon>
        <taxon>Agaricales</taxon>
        <taxon>Marasmiineae</taxon>
        <taxon>Omphalotaceae</taxon>
        <taxon>Gymnopus</taxon>
    </lineage>
</organism>
<keyword evidence="3" id="KW-1185">Reference proteome</keyword>
<feature type="transmembrane region" description="Helical" evidence="1">
    <location>
        <begin position="12"/>
        <end position="34"/>
    </location>
</feature>
<keyword evidence="1" id="KW-0812">Transmembrane</keyword>
<reference evidence="2" key="1">
    <citation type="journal article" date="2019" name="Environ. Microbiol.">
        <title>Fungal ecological strategies reflected in gene transcription - a case study of two litter decomposers.</title>
        <authorList>
            <person name="Barbi F."/>
            <person name="Kohler A."/>
            <person name="Barry K."/>
            <person name="Baskaran P."/>
            <person name="Daum C."/>
            <person name="Fauchery L."/>
            <person name="Ihrmark K."/>
            <person name="Kuo A."/>
            <person name="LaButti K."/>
            <person name="Lipzen A."/>
            <person name="Morin E."/>
            <person name="Grigoriev I.V."/>
            <person name="Henrissat B."/>
            <person name="Lindahl B."/>
            <person name="Martin F."/>
        </authorList>
    </citation>
    <scope>NUCLEOTIDE SEQUENCE</scope>
    <source>
        <strain evidence="2">JB14</strain>
    </source>
</reference>
<dbReference type="Proteomes" id="UP000799118">
    <property type="component" value="Unassembled WGS sequence"/>
</dbReference>
<keyword evidence="1" id="KW-0472">Membrane</keyword>
<dbReference type="AlphaFoldDB" id="A0A6A4GGT7"/>
<protein>
    <submittedName>
        <fullName evidence="2">Uncharacterized protein</fullName>
    </submittedName>
</protein>
<name>A0A6A4GGT7_9AGAR</name>
<gene>
    <name evidence="2" type="ORF">BT96DRAFT_1094746</name>
</gene>
<feature type="non-terminal residue" evidence="2">
    <location>
        <position position="135"/>
    </location>
</feature>
<sequence>MEENDDLLIIEPMFSCFGIMTWCTVLLLCDLILFQNCKTGLPKPVPGTLQHSLHLLSHWIFEHNQQPFFSLHNASPYHDANTRLLKCWNQTVVFVFLICSPCNVDATTRVIQMDITHLTKPLVTLSHLIPQFCFA</sequence>
<evidence type="ECO:0000256" key="1">
    <source>
        <dbReference type="SAM" id="Phobius"/>
    </source>
</evidence>
<keyword evidence="1" id="KW-1133">Transmembrane helix</keyword>
<dbReference type="EMBL" id="ML770076">
    <property type="protein sequence ID" value="KAE9384822.1"/>
    <property type="molecule type" value="Genomic_DNA"/>
</dbReference>
<proteinExistence type="predicted"/>
<evidence type="ECO:0000313" key="2">
    <source>
        <dbReference type="EMBL" id="KAE9384822.1"/>
    </source>
</evidence>
<accession>A0A6A4GGT7</accession>
<evidence type="ECO:0000313" key="3">
    <source>
        <dbReference type="Proteomes" id="UP000799118"/>
    </source>
</evidence>